<dbReference type="CDD" id="cd01948">
    <property type="entry name" value="EAL"/>
    <property type="match status" value="1"/>
</dbReference>
<dbReference type="Pfam" id="PF00563">
    <property type="entry name" value="EAL"/>
    <property type="match status" value="1"/>
</dbReference>
<proteinExistence type="predicted"/>
<dbReference type="EMBL" id="VKAC01000009">
    <property type="protein sequence ID" value="TXR55205.1"/>
    <property type="molecule type" value="Genomic_DNA"/>
</dbReference>
<keyword evidence="1" id="KW-0472">Membrane</keyword>
<evidence type="ECO:0000259" key="2">
    <source>
        <dbReference type="PROSITE" id="PS50883"/>
    </source>
</evidence>
<protein>
    <submittedName>
        <fullName evidence="4">EAL domain-containing protein</fullName>
    </submittedName>
</protein>
<dbReference type="NCBIfam" id="TIGR00254">
    <property type="entry name" value="GGDEF"/>
    <property type="match status" value="1"/>
</dbReference>
<feature type="domain" description="EAL" evidence="2">
    <location>
        <begin position="286"/>
        <end position="547"/>
    </location>
</feature>
<dbReference type="SMART" id="SM00052">
    <property type="entry name" value="EAL"/>
    <property type="match status" value="1"/>
</dbReference>
<dbReference type="InterPro" id="IPR029787">
    <property type="entry name" value="Nucleotide_cyclase"/>
</dbReference>
<dbReference type="InterPro" id="IPR052155">
    <property type="entry name" value="Biofilm_reg_signaling"/>
</dbReference>
<evidence type="ECO:0000313" key="5">
    <source>
        <dbReference type="Proteomes" id="UP000321234"/>
    </source>
</evidence>
<dbReference type="RefSeq" id="WP_147927213.1">
    <property type="nucleotide sequence ID" value="NZ_VKAC01000009.1"/>
</dbReference>
<keyword evidence="1" id="KW-0812">Transmembrane</keyword>
<evidence type="ECO:0000259" key="3">
    <source>
        <dbReference type="PROSITE" id="PS50887"/>
    </source>
</evidence>
<dbReference type="AlphaFoldDB" id="A0A5C8ZAS1"/>
<dbReference type="Pfam" id="PF00990">
    <property type="entry name" value="GGDEF"/>
    <property type="match status" value="1"/>
</dbReference>
<keyword evidence="1" id="KW-1133">Transmembrane helix</keyword>
<dbReference type="CDD" id="cd01949">
    <property type="entry name" value="GGDEF"/>
    <property type="match status" value="1"/>
</dbReference>
<gene>
    <name evidence="4" type="ORF">FMM08_15045</name>
</gene>
<dbReference type="Gene3D" id="3.20.20.450">
    <property type="entry name" value="EAL domain"/>
    <property type="match status" value="1"/>
</dbReference>
<reference evidence="4 5" key="1">
    <citation type="submission" date="2019-07" db="EMBL/GenBank/DDBJ databases">
        <title>Quadrisphaera sp. strain DD2A genome sequencing and assembly.</title>
        <authorList>
            <person name="Kim I."/>
        </authorList>
    </citation>
    <scope>NUCLEOTIDE SEQUENCE [LARGE SCALE GENOMIC DNA]</scope>
    <source>
        <strain evidence="4 5">DD2A</strain>
    </source>
</reference>
<dbReference type="InterPro" id="IPR000160">
    <property type="entry name" value="GGDEF_dom"/>
</dbReference>
<feature type="domain" description="GGDEF" evidence="3">
    <location>
        <begin position="135"/>
        <end position="277"/>
    </location>
</feature>
<dbReference type="Gene3D" id="3.30.70.270">
    <property type="match status" value="1"/>
</dbReference>
<evidence type="ECO:0000313" key="4">
    <source>
        <dbReference type="EMBL" id="TXR55205.1"/>
    </source>
</evidence>
<dbReference type="InterPro" id="IPR001633">
    <property type="entry name" value="EAL_dom"/>
</dbReference>
<dbReference type="PANTHER" id="PTHR44757">
    <property type="entry name" value="DIGUANYLATE CYCLASE DGCP"/>
    <property type="match status" value="1"/>
</dbReference>
<dbReference type="OrthoDB" id="23692at2"/>
<comment type="caution">
    <text evidence="4">The sequence shown here is derived from an EMBL/GenBank/DDBJ whole genome shotgun (WGS) entry which is preliminary data.</text>
</comment>
<dbReference type="InterPro" id="IPR035919">
    <property type="entry name" value="EAL_sf"/>
</dbReference>
<dbReference type="PANTHER" id="PTHR44757:SF2">
    <property type="entry name" value="BIOFILM ARCHITECTURE MAINTENANCE PROTEIN MBAA"/>
    <property type="match status" value="1"/>
</dbReference>
<dbReference type="SMART" id="SM00267">
    <property type="entry name" value="GGDEF"/>
    <property type="match status" value="1"/>
</dbReference>
<dbReference type="PROSITE" id="PS50887">
    <property type="entry name" value="GGDEF"/>
    <property type="match status" value="1"/>
</dbReference>
<feature type="transmembrane region" description="Helical" evidence="1">
    <location>
        <begin position="6"/>
        <end position="30"/>
    </location>
</feature>
<accession>A0A5C8ZAS1</accession>
<dbReference type="SUPFAM" id="SSF141868">
    <property type="entry name" value="EAL domain-like"/>
    <property type="match status" value="1"/>
</dbReference>
<dbReference type="PROSITE" id="PS50883">
    <property type="entry name" value="EAL"/>
    <property type="match status" value="1"/>
</dbReference>
<dbReference type="InterPro" id="IPR043128">
    <property type="entry name" value="Rev_trsase/Diguanyl_cyclase"/>
</dbReference>
<dbReference type="SUPFAM" id="SSF55073">
    <property type="entry name" value="Nucleotide cyclase"/>
    <property type="match status" value="1"/>
</dbReference>
<evidence type="ECO:0000256" key="1">
    <source>
        <dbReference type="SAM" id="Phobius"/>
    </source>
</evidence>
<sequence>MTTAGTHLLPACGAVVAAALLVGLAAALLLRRRLARSAAELSSAREALRGLELRARLVVSGDHEQALSLPELPGPLGRDVRAWAVQTQRSEQVRDQLQQQLRHQAAHDSLTGLAVRSRVLEQLAGAVELDRAAGRRTALVLVDLDGFQAVNDRHGHAAGDELLRVVADRLRSTARAGDVVGRLGGDEFVVVVPDAPDADALVRSAGRLVGVLAEPVQVSGYLLSCTASAGVALRAGAGQGEEVLDAAAVARTLLVDAATAAHRAKAAGRARVELFDDDLRSQLAEAASTEQALRTALALGQLRVVYQPVVGLPGTGQEPAHPDDGELLGVEALLRWDRPGHGPVDPAVVVAAAERCGLVRGLEAFVLAEAALQLVRWRVRGRDVPVVSVNLSARHLADPRVVPDVLEALETAGLEPSRLQVEISEGVLVDDGHAAEHLRALRSHGVRVALDDFGTGATSIAALATTPADQLKVAGRFVAAEGAADEQLLELMARAGTAFGLQVVAEGVETAAQAERALRAGCTGAQGWHFCPALSADELEPRLPLLRDSRAEVRAPVR</sequence>
<dbReference type="Proteomes" id="UP000321234">
    <property type="component" value="Unassembled WGS sequence"/>
</dbReference>
<organism evidence="4 5">
    <name type="scientific">Quadrisphaera setariae</name>
    <dbReference type="NCBI Taxonomy" id="2593304"/>
    <lineage>
        <taxon>Bacteria</taxon>
        <taxon>Bacillati</taxon>
        <taxon>Actinomycetota</taxon>
        <taxon>Actinomycetes</taxon>
        <taxon>Kineosporiales</taxon>
        <taxon>Kineosporiaceae</taxon>
        <taxon>Quadrisphaera</taxon>
    </lineage>
</organism>
<keyword evidence="5" id="KW-1185">Reference proteome</keyword>
<name>A0A5C8ZAS1_9ACTN</name>